<comment type="caution">
    <text evidence="3">The sequence shown here is derived from an EMBL/GenBank/DDBJ whole genome shotgun (WGS) entry which is preliminary data.</text>
</comment>
<dbReference type="InterPro" id="IPR026057">
    <property type="entry name" value="TBL_C"/>
</dbReference>
<dbReference type="EMBL" id="JACGCM010002347">
    <property type="protein sequence ID" value="KAF6140927.1"/>
    <property type="molecule type" value="Genomic_DNA"/>
</dbReference>
<accession>A0A7J7LE72</accession>
<name>A0A7J7LE72_9MAGN</name>
<dbReference type="Pfam" id="PF13839">
    <property type="entry name" value="PC-Esterase"/>
    <property type="match status" value="1"/>
</dbReference>
<dbReference type="AlphaFoldDB" id="A0A7J7LE72"/>
<dbReference type="InterPro" id="IPR029962">
    <property type="entry name" value="TBL"/>
</dbReference>
<keyword evidence="4" id="KW-1185">Reference proteome</keyword>
<dbReference type="GO" id="GO:0016413">
    <property type="term" value="F:O-acetyltransferase activity"/>
    <property type="evidence" value="ECO:0007669"/>
    <property type="project" value="InterPro"/>
</dbReference>
<protein>
    <recommendedName>
        <fullName evidence="2">Trichome birefringence-like C-terminal domain-containing protein</fullName>
    </recommendedName>
</protein>
<sequence>MQLNHVYIRAHFQVEDGVMVYHDPEYRNKRWLFPTYNFTLSSLWSPFLIKADVFEDVNGVASSDIQVHLDKLDENWTNQYQRFDYMVVASGKWFLKTSYYYENNAITGCHNCPGKNFTDIGFDSVYRKSLQLVLNYFASSNHKATILFRTATPDHFEDGEWNNGGTCKRKIPFREGEISLNDIDSLFRNIELEEFQKATEEASKNGINIKLFDTSQMSLLRPDGHPGPYRQFHPFAKDKNAKVQNDCLHWCLPGPIDSWNDLMLEMVVNS</sequence>
<evidence type="ECO:0000256" key="1">
    <source>
        <dbReference type="ARBA" id="ARBA00007727"/>
    </source>
</evidence>
<evidence type="ECO:0000313" key="4">
    <source>
        <dbReference type="Proteomes" id="UP000541444"/>
    </source>
</evidence>
<dbReference type="GO" id="GO:0005794">
    <property type="term" value="C:Golgi apparatus"/>
    <property type="evidence" value="ECO:0007669"/>
    <property type="project" value="TreeGrafter"/>
</dbReference>
<dbReference type="PANTHER" id="PTHR32285:SF324">
    <property type="entry name" value="PROTEIN TRICHOME BIREFRINGENCE-LIKE 25"/>
    <property type="match status" value="1"/>
</dbReference>
<dbReference type="OrthoDB" id="630188at2759"/>
<proteinExistence type="inferred from homology"/>
<comment type="similarity">
    <text evidence="1">Belongs to the PC-esterase family. TBL subfamily.</text>
</comment>
<reference evidence="3 4" key="1">
    <citation type="journal article" date="2020" name="IScience">
        <title>Genome Sequencing of the Endangered Kingdonia uniflora (Circaeasteraceae, Ranunculales) Reveals Potential Mechanisms of Evolutionary Specialization.</title>
        <authorList>
            <person name="Sun Y."/>
            <person name="Deng T."/>
            <person name="Zhang A."/>
            <person name="Moore M.J."/>
            <person name="Landis J.B."/>
            <person name="Lin N."/>
            <person name="Zhang H."/>
            <person name="Zhang X."/>
            <person name="Huang J."/>
            <person name="Zhang X."/>
            <person name="Sun H."/>
            <person name="Wang H."/>
        </authorList>
    </citation>
    <scope>NUCLEOTIDE SEQUENCE [LARGE SCALE GENOMIC DNA]</scope>
    <source>
        <strain evidence="3">TB1705</strain>
        <tissue evidence="3">Leaf</tissue>
    </source>
</reference>
<dbReference type="Proteomes" id="UP000541444">
    <property type="component" value="Unassembled WGS sequence"/>
</dbReference>
<evidence type="ECO:0000313" key="3">
    <source>
        <dbReference type="EMBL" id="KAF6140927.1"/>
    </source>
</evidence>
<feature type="domain" description="Trichome birefringence-like C-terminal" evidence="2">
    <location>
        <begin position="13"/>
        <end position="266"/>
    </location>
</feature>
<dbReference type="PANTHER" id="PTHR32285">
    <property type="entry name" value="PROTEIN TRICHOME BIREFRINGENCE-LIKE 9-RELATED"/>
    <property type="match status" value="1"/>
</dbReference>
<evidence type="ECO:0000259" key="2">
    <source>
        <dbReference type="Pfam" id="PF13839"/>
    </source>
</evidence>
<organism evidence="3 4">
    <name type="scientific">Kingdonia uniflora</name>
    <dbReference type="NCBI Taxonomy" id="39325"/>
    <lineage>
        <taxon>Eukaryota</taxon>
        <taxon>Viridiplantae</taxon>
        <taxon>Streptophyta</taxon>
        <taxon>Embryophyta</taxon>
        <taxon>Tracheophyta</taxon>
        <taxon>Spermatophyta</taxon>
        <taxon>Magnoliopsida</taxon>
        <taxon>Ranunculales</taxon>
        <taxon>Circaeasteraceae</taxon>
        <taxon>Kingdonia</taxon>
    </lineage>
</organism>
<gene>
    <name evidence="3" type="ORF">GIB67_042340</name>
</gene>